<evidence type="ECO:0000256" key="1">
    <source>
        <dbReference type="SAM" id="Phobius"/>
    </source>
</evidence>
<name>A0ABW4CHG9_9LACO</name>
<comment type="caution">
    <text evidence="2">The sequence shown here is derived from an EMBL/GenBank/DDBJ whole genome shotgun (WGS) entry which is preliminary data.</text>
</comment>
<gene>
    <name evidence="2" type="ORF">ACFQ4P_04160</name>
</gene>
<organism evidence="2 3">
    <name type="scientific">Lacticaseibacillus mingshuiensis</name>
    <dbReference type="NCBI Taxonomy" id="2799574"/>
    <lineage>
        <taxon>Bacteria</taxon>
        <taxon>Bacillati</taxon>
        <taxon>Bacillota</taxon>
        <taxon>Bacilli</taxon>
        <taxon>Lactobacillales</taxon>
        <taxon>Lactobacillaceae</taxon>
        <taxon>Lacticaseibacillus</taxon>
    </lineage>
</organism>
<reference evidence="3" key="1">
    <citation type="journal article" date="2019" name="Int. J. Syst. Evol. Microbiol.">
        <title>The Global Catalogue of Microorganisms (GCM) 10K type strain sequencing project: providing services to taxonomists for standard genome sequencing and annotation.</title>
        <authorList>
            <consortium name="The Broad Institute Genomics Platform"/>
            <consortium name="The Broad Institute Genome Sequencing Center for Infectious Disease"/>
            <person name="Wu L."/>
            <person name="Ma J."/>
        </authorList>
    </citation>
    <scope>NUCLEOTIDE SEQUENCE [LARGE SCALE GENOMIC DNA]</scope>
    <source>
        <strain evidence="3">CCM 8980</strain>
    </source>
</reference>
<feature type="transmembrane region" description="Helical" evidence="1">
    <location>
        <begin position="74"/>
        <end position="91"/>
    </location>
</feature>
<keyword evidence="1" id="KW-0812">Transmembrane</keyword>
<keyword evidence="1" id="KW-1133">Transmembrane helix</keyword>
<dbReference type="Proteomes" id="UP001597196">
    <property type="component" value="Unassembled WGS sequence"/>
</dbReference>
<keyword evidence="1" id="KW-0472">Membrane</keyword>
<sequence length="125" mass="14168">MKITYDALSGSRMTTTIWHNNEVHSLRSGETLDLPVKHGDTVSFRVGKLNRRQAIPFQDVNGSFAIRANRQLQMIYFTALLLLVLGLWVIKLPSNEIAIGIVFALIGYEAVNYFIGYRAVPLHHR</sequence>
<proteinExistence type="predicted"/>
<accession>A0ABW4CHG9</accession>
<keyword evidence="3" id="KW-1185">Reference proteome</keyword>
<protein>
    <submittedName>
        <fullName evidence="2">Uncharacterized protein</fullName>
    </submittedName>
</protein>
<feature type="transmembrane region" description="Helical" evidence="1">
    <location>
        <begin position="97"/>
        <end position="115"/>
    </location>
</feature>
<dbReference type="RefSeq" id="WP_203626942.1">
    <property type="nucleotide sequence ID" value="NZ_BOLQ01000009.1"/>
</dbReference>
<evidence type="ECO:0000313" key="2">
    <source>
        <dbReference type="EMBL" id="MFD1429444.1"/>
    </source>
</evidence>
<dbReference type="EMBL" id="JBHTOC010000005">
    <property type="protein sequence ID" value="MFD1429444.1"/>
    <property type="molecule type" value="Genomic_DNA"/>
</dbReference>
<evidence type="ECO:0000313" key="3">
    <source>
        <dbReference type="Proteomes" id="UP001597196"/>
    </source>
</evidence>